<accession>A0AA88GXJ1</accession>
<keyword evidence="1" id="KW-0472">Membrane</keyword>
<evidence type="ECO:0000313" key="3">
    <source>
        <dbReference type="Proteomes" id="UP000816034"/>
    </source>
</evidence>
<name>A0AA88GXJ1_NAELO</name>
<organism evidence="2 3">
    <name type="scientific">Naegleria lovaniensis</name>
    <name type="common">Amoeba</name>
    <dbReference type="NCBI Taxonomy" id="51637"/>
    <lineage>
        <taxon>Eukaryota</taxon>
        <taxon>Discoba</taxon>
        <taxon>Heterolobosea</taxon>
        <taxon>Tetramitia</taxon>
        <taxon>Eutetramitia</taxon>
        <taxon>Vahlkampfiidae</taxon>
        <taxon>Naegleria</taxon>
    </lineage>
</organism>
<feature type="transmembrane region" description="Helical" evidence="1">
    <location>
        <begin position="376"/>
        <end position="397"/>
    </location>
</feature>
<evidence type="ECO:0000313" key="2">
    <source>
        <dbReference type="EMBL" id="KAG2392399.1"/>
    </source>
</evidence>
<gene>
    <name evidence="2" type="ORF">C9374_012651</name>
</gene>
<reference evidence="2 3" key="1">
    <citation type="journal article" date="2018" name="BMC Genomics">
        <title>The genome of Naegleria lovaniensis, the basis for a comparative approach to unravel pathogenicity factors of the human pathogenic amoeba N. fowleri.</title>
        <authorList>
            <person name="Liechti N."/>
            <person name="Schurch N."/>
            <person name="Bruggmann R."/>
            <person name="Wittwer M."/>
        </authorList>
    </citation>
    <scope>NUCLEOTIDE SEQUENCE [LARGE SCALE GENOMIC DNA]</scope>
    <source>
        <strain evidence="2 3">ATCC 30569</strain>
    </source>
</reference>
<feature type="transmembrane region" description="Helical" evidence="1">
    <location>
        <begin position="268"/>
        <end position="291"/>
    </location>
</feature>
<dbReference type="Proteomes" id="UP000816034">
    <property type="component" value="Unassembled WGS sequence"/>
</dbReference>
<dbReference type="EMBL" id="PYSW02000005">
    <property type="protein sequence ID" value="KAG2392399.1"/>
    <property type="molecule type" value="Genomic_DNA"/>
</dbReference>
<feature type="transmembrane region" description="Helical" evidence="1">
    <location>
        <begin position="447"/>
        <end position="472"/>
    </location>
</feature>
<keyword evidence="3" id="KW-1185">Reference proteome</keyword>
<dbReference type="AlphaFoldDB" id="A0AA88GXJ1"/>
<sequence>MATTLFPNSIPYPDDQDIANLKPYSQSYYITSFVLDNTYSDLCSMNTSFSASWIESNSSRNNLTNSCFSYFCECSVDSRVCLNLTHSLISNQTFQRDYFVMMNYCLSCNTEEAHAFRKEINGSNTKCSQRFPSLERIQRSMLKHCNGGFLEDKALNSILASALEIYNYDNTTTNTSDDLSGLSPNFNIGIVDWRFFQPDLYYSNKYLKNYSLNIQDHTLHLFESLFLSETVNPVMCWCRNQPYQKFAFQCGDAYDHFFIPFKYIGTPLIVIVLALLALVSSIFYNSLPLIVSKRKKIFHLFQQEIALRSTSQWYLVVWTKIMLEQCFLTDLRAAILFFQTCASIFMVVENVIGFVWNFMFWNSQFDNNELYGCFRALSIFSMSMTFTALLVHWSHVVDLINATATVSKPKRHLSRKNLIILVSIYMFNIIVILIGSIVSGVLRKSTPLFACAAAAMILLPTILIIAFTIYGFRIYWRLKRTQTNFVELRFTRFIILFNISLAIGFGLACVFIPTFIIRWDIYGIFVGLFKNFVIDCSCILFIALITYILCHEGEFKQCYGSCLTQIFLCECSKDHSSGESNTITKIEKQQVSPTRTLHTDSPSVNNTVETNIIATDDSKEVNSSFTTPVSSIAHSKNINGGSEKAQSSV</sequence>
<proteinExistence type="predicted"/>
<feature type="transmembrane region" description="Helical" evidence="1">
    <location>
        <begin position="418"/>
        <end position="441"/>
    </location>
</feature>
<feature type="transmembrane region" description="Helical" evidence="1">
    <location>
        <begin position="333"/>
        <end position="356"/>
    </location>
</feature>
<feature type="transmembrane region" description="Helical" evidence="1">
    <location>
        <begin position="522"/>
        <end position="549"/>
    </location>
</feature>
<feature type="transmembrane region" description="Helical" evidence="1">
    <location>
        <begin position="493"/>
        <end position="516"/>
    </location>
</feature>
<comment type="caution">
    <text evidence="2">The sequence shown here is derived from an EMBL/GenBank/DDBJ whole genome shotgun (WGS) entry which is preliminary data.</text>
</comment>
<protein>
    <submittedName>
        <fullName evidence="2">Uncharacterized protein</fullName>
    </submittedName>
</protein>
<keyword evidence="1" id="KW-1133">Transmembrane helix</keyword>
<dbReference type="RefSeq" id="XP_044554293.1">
    <property type="nucleotide sequence ID" value="XM_044688441.1"/>
</dbReference>
<evidence type="ECO:0000256" key="1">
    <source>
        <dbReference type="SAM" id="Phobius"/>
    </source>
</evidence>
<dbReference type="GeneID" id="68105105"/>
<keyword evidence="1" id="KW-0812">Transmembrane</keyword>